<protein>
    <submittedName>
        <fullName evidence="2">Uncharacterized protein</fullName>
    </submittedName>
</protein>
<dbReference type="RefSeq" id="WP_125555013.1">
    <property type="nucleotide sequence ID" value="NZ_RBVX01000004.1"/>
</dbReference>
<proteinExistence type="predicted"/>
<gene>
    <name evidence="2" type="ORF">D7Z54_06395</name>
</gene>
<dbReference type="EMBL" id="RBVX01000004">
    <property type="protein sequence ID" value="RSL34188.1"/>
    <property type="molecule type" value="Genomic_DNA"/>
</dbReference>
<accession>A0A428N734</accession>
<feature type="transmembrane region" description="Helical" evidence="1">
    <location>
        <begin position="26"/>
        <end position="42"/>
    </location>
</feature>
<dbReference type="OrthoDB" id="9953703at2"/>
<evidence type="ECO:0000313" key="3">
    <source>
        <dbReference type="Proteomes" id="UP000275076"/>
    </source>
</evidence>
<sequence length="59" mass="6922">MGKIIFLIVVFGLAYSFLAWKMDDFVGPVFVIVILLLLNWTVSKMLHKFKQNDANRYEK</sequence>
<evidence type="ECO:0000256" key="1">
    <source>
        <dbReference type="SAM" id="Phobius"/>
    </source>
</evidence>
<dbReference type="AlphaFoldDB" id="A0A428N734"/>
<keyword evidence="1" id="KW-0812">Transmembrane</keyword>
<keyword evidence="1" id="KW-1133">Transmembrane helix</keyword>
<reference evidence="2 3" key="1">
    <citation type="submission" date="2018-10" db="EMBL/GenBank/DDBJ databases">
        <title>Draft genome sequence of Bacillus salarius IM0101, isolated from a hypersaline soil in Inner Mongolia, China.</title>
        <authorList>
            <person name="Yamprayoonswat W."/>
            <person name="Boonvisut S."/>
            <person name="Jumpathong W."/>
            <person name="Sittihan S."/>
            <person name="Ruangsuj P."/>
            <person name="Wanthongcharoen S."/>
            <person name="Thongpramul N."/>
            <person name="Pimmason S."/>
            <person name="Yu B."/>
            <person name="Yasawong M."/>
        </authorList>
    </citation>
    <scope>NUCLEOTIDE SEQUENCE [LARGE SCALE GENOMIC DNA]</scope>
    <source>
        <strain evidence="2 3">IM0101</strain>
    </source>
</reference>
<keyword evidence="3" id="KW-1185">Reference proteome</keyword>
<evidence type="ECO:0000313" key="2">
    <source>
        <dbReference type="EMBL" id="RSL34188.1"/>
    </source>
</evidence>
<dbReference type="Proteomes" id="UP000275076">
    <property type="component" value="Unassembled WGS sequence"/>
</dbReference>
<organism evidence="2 3">
    <name type="scientific">Salibacterium salarium</name>
    <dbReference type="NCBI Taxonomy" id="284579"/>
    <lineage>
        <taxon>Bacteria</taxon>
        <taxon>Bacillati</taxon>
        <taxon>Bacillota</taxon>
        <taxon>Bacilli</taxon>
        <taxon>Bacillales</taxon>
        <taxon>Bacillaceae</taxon>
    </lineage>
</organism>
<name>A0A428N734_9BACI</name>
<comment type="caution">
    <text evidence="2">The sequence shown here is derived from an EMBL/GenBank/DDBJ whole genome shotgun (WGS) entry which is preliminary data.</text>
</comment>
<keyword evidence="1" id="KW-0472">Membrane</keyword>